<feature type="signal peptide" evidence="1">
    <location>
        <begin position="1"/>
        <end position="24"/>
    </location>
</feature>
<feature type="chain" id="PRO_5040958475" evidence="1">
    <location>
        <begin position="25"/>
        <end position="236"/>
    </location>
</feature>
<sequence>MKLAPQTTFGLLIALCAFLGPVTAAKQPKAVWQTECWPDKTTRANSGDCSKALGMIENNVNFGEVANGPHNGCEEIFRVGDCGIEICNQRPSGTHLSLGAILAAAQVQEAICRTGDGATGGITALEGFEQKGEEHTYAEVHLATSSLTRKNGPHNRRNLQLASAPITASNKLRLETTPDTKNTKTKKKRALTRRDEEWVRHTQFVVKEQWASWDSATDADLTRSVQCKLWASPSSV</sequence>
<keyword evidence="1" id="KW-0732">Signal</keyword>
<organism evidence="2 3">
    <name type="scientific">Fusarium torreyae</name>
    <dbReference type="NCBI Taxonomy" id="1237075"/>
    <lineage>
        <taxon>Eukaryota</taxon>
        <taxon>Fungi</taxon>
        <taxon>Dikarya</taxon>
        <taxon>Ascomycota</taxon>
        <taxon>Pezizomycotina</taxon>
        <taxon>Sordariomycetes</taxon>
        <taxon>Hypocreomycetidae</taxon>
        <taxon>Hypocreales</taxon>
        <taxon>Nectriaceae</taxon>
        <taxon>Fusarium</taxon>
    </lineage>
</organism>
<dbReference type="EMBL" id="JAOQAZ010000018">
    <property type="protein sequence ID" value="KAJ4256807.1"/>
    <property type="molecule type" value="Genomic_DNA"/>
</dbReference>
<dbReference type="AlphaFoldDB" id="A0A9W8RWL5"/>
<proteinExistence type="predicted"/>
<protein>
    <submittedName>
        <fullName evidence="2">Uncharacterized protein</fullName>
    </submittedName>
</protein>
<evidence type="ECO:0000256" key="1">
    <source>
        <dbReference type="SAM" id="SignalP"/>
    </source>
</evidence>
<dbReference type="OrthoDB" id="5227259at2759"/>
<accession>A0A9W8RWL5</accession>
<reference evidence="2" key="1">
    <citation type="submission" date="2022-09" db="EMBL/GenBank/DDBJ databases">
        <title>Fusarium specimens isolated from Avocado Roots.</title>
        <authorList>
            <person name="Stajich J."/>
            <person name="Roper C."/>
            <person name="Heimlech-Rivalta G."/>
        </authorList>
    </citation>
    <scope>NUCLEOTIDE SEQUENCE</scope>
    <source>
        <strain evidence="2">CF00136</strain>
    </source>
</reference>
<name>A0A9W8RWL5_9HYPO</name>
<dbReference type="Proteomes" id="UP001152049">
    <property type="component" value="Unassembled WGS sequence"/>
</dbReference>
<evidence type="ECO:0000313" key="2">
    <source>
        <dbReference type="EMBL" id="KAJ4256807.1"/>
    </source>
</evidence>
<evidence type="ECO:0000313" key="3">
    <source>
        <dbReference type="Proteomes" id="UP001152049"/>
    </source>
</evidence>
<keyword evidence="3" id="KW-1185">Reference proteome</keyword>
<gene>
    <name evidence="2" type="ORF">NW762_008903</name>
</gene>
<comment type="caution">
    <text evidence="2">The sequence shown here is derived from an EMBL/GenBank/DDBJ whole genome shotgun (WGS) entry which is preliminary data.</text>
</comment>